<protein>
    <submittedName>
        <fullName evidence="2">Transcriptional regulator</fullName>
    </submittedName>
</protein>
<evidence type="ECO:0000313" key="6">
    <source>
        <dbReference type="Proteomes" id="UP000309259"/>
    </source>
</evidence>
<gene>
    <name evidence="1" type="ORF">EI220_01375</name>
    <name evidence="2" type="ORF">EJA00_06075</name>
    <name evidence="3" type="ORF">FAJ35_00055</name>
</gene>
<dbReference type="AlphaFoldDB" id="A0A426T4J1"/>
<evidence type="ECO:0000313" key="2">
    <source>
        <dbReference type="EMBL" id="RRR48778.1"/>
    </source>
</evidence>
<dbReference type="Proteomes" id="UP000273973">
    <property type="component" value="Unassembled WGS sequence"/>
</dbReference>
<evidence type="ECO:0000313" key="5">
    <source>
        <dbReference type="Proteomes" id="UP000278566"/>
    </source>
</evidence>
<name>A0A426T4J1_STRSU</name>
<dbReference type="EMBL" id="RSDG01000036">
    <property type="protein sequence ID" value="RRR48778.1"/>
    <property type="molecule type" value="Genomic_DNA"/>
</dbReference>
<dbReference type="Proteomes" id="UP000278566">
    <property type="component" value="Unassembled WGS sequence"/>
</dbReference>
<reference evidence="2 4" key="2">
    <citation type="submission" date="2018-11" db="EMBL/GenBank/DDBJ databases">
        <authorList>
            <person name="Stevens M.J."/>
            <person name="Cernela N."/>
            <person name="Spoerry Serrano N."/>
            <person name="Schmitt S."/>
            <person name="Schrenzel J."/>
            <person name="Stephan R."/>
        </authorList>
    </citation>
    <scope>NUCLEOTIDE SEQUENCE [LARGE SCALE GENOMIC DNA]</scope>
    <source>
        <strain evidence="2 4">SS1014</strain>
    </source>
</reference>
<sequence length="89" mass="10269">MTEACETTLILSYFYLENGQYTRNEKYISAKRRKAIALLDEDREELEELDSDLVADYQETIDYLDSLSDEEYQSLKDKIVSQVEAATGA</sequence>
<comment type="caution">
    <text evidence="2">The sequence shown here is derived from an EMBL/GenBank/DDBJ whole genome shotgun (WGS) entry which is preliminary data.</text>
</comment>
<reference evidence="1 5" key="1">
    <citation type="submission" date="2018-11" db="EMBL/GenBank/DDBJ databases">
        <title>Changes in penicillin susceptibility of Streptococcus suis isolates by amino acid alterations in the penicillin-binding protein.</title>
        <authorList>
            <person name="Niemann L."/>
            <person name="Eichhorn I."/>
        </authorList>
    </citation>
    <scope>NUCLEOTIDE SEQUENCE [LARGE SCALE GENOMIC DNA]</scope>
    <source>
        <strain evidence="1 5">IMT40738</strain>
    </source>
</reference>
<reference evidence="2 4" key="3">
    <citation type="submission" date="2018-12" db="EMBL/GenBank/DDBJ databases">
        <title>Whole-genome sequences of fifteen clinical Streptococcus suis strains isolated from pigs between 2006 and 2018.</title>
        <authorList>
            <person name="Stevens M.J.A."/>
            <person name="Cernela N."/>
            <person name="Spoerry Serrano N."/>
            <person name="Schmitt S."/>
            <person name="Schrenzel J."/>
            <person name="Stephan R."/>
        </authorList>
    </citation>
    <scope>NUCLEOTIDE SEQUENCE [LARGE SCALE GENOMIC DNA]</scope>
    <source>
        <strain evidence="2 4">SS1014</strain>
    </source>
</reference>
<reference evidence="3 6" key="4">
    <citation type="submission" date="2019-04" db="EMBL/GenBank/DDBJ databases">
        <title>Genome analysis of Streptococcus suis strain WUSS327.</title>
        <authorList>
            <person name="Chen H."/>
            <person name="Gao X."/>
            <person name="Wu Z."/>
        </authorList>
    </citation>
    <scope>NUCLEOTIDE SEQUENCE [LARGE SCALE GENOMIC DNA]</scope>
    <source>
        <strain evidence="3 6">WUSS327</strain>
    </source>
</reference>
<accession>A0A426T4J1</accession>
<organism evidence="2 4">
    <name type="scientific">Streptococcus suis</name>
    <dbReference type="NCBI Taxonomy" id="1307"/>
    <lineage>
        <taxon>Bacteria</taxon>
        <taxon>Bacillati</taxon>
        <taxon>Bacillota</taxon>
        <taxon>Bacilli</taxon>
        <taxon>Lactobacillales</taxon>
        <taxon>Streptococcaceae</taxon>
        <taxon>Streptococcus</taxon>
    </lineage>
</organism>
<evidence type="ECO:0000313" key="4">
    <source>
        <dbReference type="Proteomes" id="UP000273973"/>
    </source>
</evidence>
<proteinExistence type="predicted"/>
<evidence type="ECO:0000313" key="3">
    <source>
        <dbReference type="EMBL" id="TII04188.1"/>
    </source>
</evidence>
<dbReference type="RefSeq" id="WP_024409558.1">
    <property type="nucleotide sequence ID" value="NZ_JAIMDZ010000001.1"/>
</dbReference>
<dbReference type="EMBL" id="SSXL01000001">
    <property type="protein sequence ID" value="TII04188.1"/>
    <property type="molecule type" value="Genomic_DNA"/>
</dbReference>
<dbReference type="Proteomes" id="UP000309259">
    <property type="component" value="Unassembled WGS sequence"/>
</dbReference>
<evidence type="ECO:0000313" key="1">
    <source>
        <dbReference type="EMBL" id="RRN52505.1"/>
    </source>
</evidence>
<dbReference type="EMBL" id="RRZO01000003">
    <property type="protein sequence ID" value="RRN52505.1"/>
    <property type="molecule type" value="Genomic_DNA"/>
</dbReference>